<keyword evidence="4 6" id="KW-1133">Transmembrane helix</keyword>
<feature type="transmembrane region" description="Helical" evidence="6">
    <location>
        <begin position="30"/>
        <end position="54"/>
    </location>
</feature>
<comment type="subcellular location">
    <subcellularLocation>
        <location evidence="1">Cell membrane</location>
        <topology evidence="1">Multi-pass membrane protein</topology>
    </subcellularLocation>
</comment>
<dbReference type="InterPro" id="IPR042099">
    <property type="entry name" value="ANL_N_sf"/>
</dbReference>
<evidence type="ECO:0000256" key="3">
    <source>
        <dbReference type="ARBA" id="ARBA00022692"/>
    </source>
</evidence>
<dbReference type="GO" id="GO:0003987">
    <property type="term" value="F:acetate-CoA ligase activity"/>
    <property type="evidence" value="ECO:0007669"/>
    <property type="project" value="TreeGrafter"/>
</dbReference>
<organism evidence="8">
    <name type="scientific">marine sediment metagenome</name>
    <dbReference type="NCBI Taxonomy" id="412755"/>
    <lineage>
        <taxon>unclassified sequences</taxon>
        <taxon>metagenomes</taxon>
        <taxon>ecological metagenomes</taxon>
    </lineage>
</organism>
<evidence type="ECO:0000313" key="8">
    <source>
        <dbReference type="EMBL" id="KKK64751.1"/>
    </source>
</evidence>
<dbReference type="PANTHER" id="PTHR24095:SF14">
    <property type="entry name" value="ACETYL-COENZYME A SYNTHETASE 1"/>
    <property type="match status" value="1"/>
</dbReference>
<dbReference type="GO" id="GO:0005886">
    <property type="term" value="C:plasma membrane"/>
    <property type="evidence" value="ECO:0007669"/>
    <property type="project" value="UniProtKB-SubCell"/>
</dbReference>
<dbReference type="EMBL" id="LAZR01060882">
    <property type="protein sequence ID" value="KKK64751.1"/>
    <property type="molecule type" value="Genomic_DNA"/>
</dbReference>
<evidence type="ECO:0000256" key="1">
    <source>
        <dbReference type="ARBA" id="ARBA00004651"/>
    </source>
</evidence>
<dbReference type="AlphaFoldDB" id="A0A0F8ZXT8"/>
<proteinExistence type="predicted"/>
<dbReference type="PANTHER" id="PTHR24095">
    <property type="entry name" value="ACETYL-COENZYME A SYNTHETASE"/>
    <property type="match status" value="1"/>
</dbReference>
<dbReference type="GO" id="GO:0022857">
    <property type="term" value="F:transmembrane transporter activity"/>
    <property type="evidence" value="ECO:0007669"/>
    <property type="project" value="InterPro"/>
</dbReference>
<dbReference type="PROSITE" id="PS00455">
    <property type="entry name" value="AMP_BINDING"/>
    <property type="match status" value="1"/>
</dbReference>
<evidence type="ECO:0000256" key="2">
    <source>
        <dbReference type="ARBA" id="ARBA00022475"/>
    </source>
</evidence>
<evidence type="ECO:0000256" key="5">
    <source>
        <dbReference type="ARBA" id="ARBA00023136"/>
    </source>
</evidence>
<feature type="non-terminal residue" evidence="8">
    <location>
        <position position="369"/>
    </location>
</feature>
<feature type="non-terminal residue" evidence="8">
    <location>
        <position position="1"/>
    </location>
</feature>
<keyword evidence="3 6" id="KW-0812">Transmembrane</keyword>
<accession>A0A0F8ZXT8</accession>
<dbReference type="InterPro" id="IPR001851">
    <property type="entry name" value="ABC_transp_permease"/>
</dbReference>
<feature type="transmembrane region" description="Helical" evidence="6">
    <location>
        <begin position="66"/>
        <end position="83"/>
    </location>
</feature>
<dbReference type="InterPro" id="IPR020845">
    <property type="entry name" value="AMP-binding_CS"/>
</dbReference>
<reference evidence="8" key="1">
    <citation type="journal article" date="2015" name="Nature">
        <title>Complex archaea that bridge the gap between prokaryotes and eukaryotes.</title>
        <authorList>
            <person name="Spang A."/>
            <person name="Saw J.H."/>
            <person name="Jorgensen S.L."/>
            <person name="Zaremba-Niedzwiedzka K."/>
            <person name="Martijn J."/>
            <person name="Lind A.E."/>
            <person name="van Eijk R."/>
            <person name="Schleper C."/>
            <person name="Guy L."/>
            <person name="Ettema T.J."/>
        </authorList>
    </citation>
    <scope>NUCLEOTIDE SEQUENCE</scope>
</reference>
<evidence type="ECO:0000256" key="4">
    <source>
        <dbReference type="ARBA" id="ARBA00022989"/>
    </source>
</evidence>
<gene>
    <name evidence="8" type="ORF">LCGC14_2981050</name>
</gene>
<keyword evidence="5 6" id="KW-0472">Membrane</keyword>
<evidence type="ECO:0000259" key="7">
    <source>
        <dbReference type="Pfam" id="PF00501"/>
    </source>
</evidence>
<protein>
    <recommendedName>
        <fullName evidence="7">AMP-dependent synthetase/ligase domain-containing protein</fullName>
    </recommendedName>
</protein>
<dbReference type="SUPFAM" id="SSF56801">
    <property type="entry name" value="Acetyl-CoA synthetase-like"/>
    <property type="match status" value="1"/>
</dbReference>
<name>A0A0F8ZXT8_9ZZZZ</name>
<dbReference type="Pfam" id="PF02653">
    <property type="entry name" value="BPD_transp_2"/>
    <property type="match status" value="1"/>
</dbReference>
<dbReference type="Pfam" id="PF00501">
    <property type="entry name" value="AMP-binding"/>
    <property type="match status" value="1"/>
</dbReference>
<keyword evidence="2" id="KW-1003">Cell membrane</keyword>
<dbReference type="PRINTS" id="PR00154">
    <property type="entry name" value="AMPBINDING"/>
</dbReference>
<sequence>AAFAAAAGALQVHTIRVVSPEVLEFRVMVTLLAIAVIGGRTSIAGAILGAVLLVHLPEWFRPLEKYYLVAYGAVLLAVIVAALRQKLEPVTSFELARYNCLDRHMGTERENKTALIWQGDEIDEDKSITYKELHTEVCKFANVLKSLGIEKGDRVCIYMPMILELPIVMLGCARIGAIHSIVFGGFSADALRNRINDAECKVLITANVSRRAGKSIPLKSISDDALADTPSIDKVVVIERTDEPCPMADGRDLWYHELMAEASEDCDPEPMNAEDPLFILYTSGSTGKPKGVVHSTGGYMLYTNMTFRYIFDYQEGETWFCTADIGWVTGHSYITYGPLSNGATSLMFEGVPTYPDAGRFWQIVEKHQV</sequence>
<dbReference type="InterPro" id="IPR000873">
    <property type="entry name" value="AMP-dep_synth/lig_dom"/>
</dbReference>
<dbReference type="Gene3D" id="3.40.50.12780">
    <property type="entry name" value="N-terminal domain of ligase-like"/>
    <property type="match status" value="1"/>
</dbReference>
<comment type="caution">
    <text evidence="8">The sequence shown here is derived from an EMBL/GenBank/DDBJ whole genome shotgun (WGS) entry which is preliminary data.</text>
</comment>
<dbReference type="GO" id="GO:0005829">
    <property type="term" value="C:cytosol"/>
    <property type="evidence" value="ECO:0007669"/>
    <property type="project" value="TreeGrafter"/>
</dbReference>
<dbReference type="InterPro" id="IPR020459">
    <property type="entry name" value="AMP-binding"/>
</dbReference>
<evidence type="ECO:0000256" key="6">
    <source>
        <dbReference type="SAM" id="Phobius"/>
    </source>
</evidence>
<feature type="domain" description="AMP-dependent synthetase/ligase" evidence="7">
    <location>
        <begin position="108"/>
        <end position="369"/>
    </location>
</feature>
<dbReference type="GO" id="GO:0006085">
    <property type="term" value="P:acetyl-CoA biosynthetic process"/>
    <property type="evidence" value="ECO:0007669"/>
    <property type="project" value="TreeGrafter"/>
</dbReference>